<feature type="transmembrane region" description="Helical" evidence="4">
    <location>
        <begin position="220"/>
        <end position="238"/>
    </location>
</feature>
<name>A0A1H8BGW5_9RHOB</name>
<keyword evidence="7" id="KW-1185">Reference proteome</keyword>
<feature type="transmembrane region" description="Helical" evidence="4">
    <location>
        <begin position="164"/>
        <end position="184"/>
    </location>
</feature>
<evidence type="ECO:0000313" key="7">
    <source>
        <dbReference type="Proteomes" id="UP000198761"/>
    </source>
</evidence>
<dbReference type="InterPro" id="IPR036259">
    <property type="entry name" value="MFS_trans_sf"/>
</dbReference>
<evidence type="ECO:0000256" key="1">
    <source>
        <dbReference type="ARBA" id="ARBA00022692"/>
    </source>
</evidence>
<feature type="transmembrane region" description="Helical" evidence="4">
    <location>
        <begin position="299"/>
        <end position="322"/>
    </location>
</feature>
<feature type="transmembrane region" description="Helical" evidence="4">
    <location>
        <begin position="244"/>
        <end position="267"/>
    </location>
</feature>
<dbReference type="AlphaFoldDB" id="A0A1H8BGW5"/>
<dbReference type="GO" id="GO:0022857">
    <property type="term" value="F:transmembrane transporter activity"/>
    <property type="evidence" value="ECO:0007669"/>
    <property type="project" value="InterPro"/>
</dbReference>
<feature type="transmembrane region" description="Helical" evidence="4">
    <location>
        <begin position="45"/>
        <end position="68"/>
    </location>
</feature>
<dbReference type="STRING" id="933059.SAMN04488103_102174"/>
<evidence type="ECO:0000256" key="4">
    <source>
        <dbReference type="SAM" id="Phobius"/>
    </source>
</evidence>
<feature type="transmembrane region" description="Helical" evidence="4">
    <location>
        <begin position="364"/>
        <end position="382"/>
    </location>
</feature>
<dbReference type="PROSITE" id="PS50850">
    <property type="entry name" value="MFS"/>
    <property type="match status" value="1"/>
</dbReference>
<protein>
    <submittedName>
        <fullName evidence="6">Predicted arabinose efflux permease, MFS family</fullName>
    </submittedName>
</protein>
<dbReference type="OrthoDB" id="6095882at2"/>
<proteinExistence type="predicted"/>
<reference evidence="6 7" key="1">
    <citation type="submission" date="2016-10" db="EMBL/GenBank/DDBJ databases">
        <authorList>
            <person name="de Groot N.N."/>
        </authorList>
    </citation>
    <scope>NUCLEOTIDE SEQUENCE [LARGE SCALE GENOMIC DNA]</scope>
    <source>
        <strain evidence="6 7">DSM 3857</strain>
    </source>
</reference>
<accession>A0A1H8BGW5</accession>
<keyword evidence="2 4" id="KW-1133">Transmembrane helix</keyword>
<keyword evidence="3 4" id="KW-0472">Membrane</keyword>
<feature type="domain" description="Major facilitator superfamily (MFS) profile" evidence="5">
    <location>
        <begin position="9"/>
        <end position="390"/>
    </location>
</feature>
<dbReference type="Gene3D" id="1.20.1250.20">
    <property type="entry name" value="MFS general substrate transporter like domains"/>
    <property type="match status" value="1"/>
</dbReference>
<dbReference type="SUPFAM" id="SSF103473">
    <property type="entry name" value="MFS general substrate transporter"/>
    <property type="match status" value="1"/>
</dbReference>
<dbReference type="Proteomes" id="UP000198761">
    <property type="component" value="Unassembled WGS sequence"/>
</dbReference>
<keyword evidence="1 4" id="KW-0812">Transmembrane</keyword>
<feature type="transmembrane region" description="Helical" evidence="4">
    <location>
        <begin position="334"/>
        <end position="358"/>
    </location>
</feature>
<dbReference type="InterPro" id="IPR020846">
    <property type="entry name" value="MFS_dom"/>
</dbReference>
<dbReference type="InterPro" id="IPR011701">
    <property type="entry name" value="MFS"/>
</dbReference>
<feature type="transmembrane region" description="Helical" evidence="4">
    <location>
        <begin position="108"/>
        <end position="126"/>
    </location>
</feature>
<evidence type="ECO:0000256" key="3">
    <source>
        <dbReference type="ARBA" id="ARBA00023136"/>
    </source>
</evidence>
<organism evidence="6 7">
    <name type="scientific">Gemmobacter aquatilis</name>
    <dbReference type="NCBI Taxonomy" id="933059"/>
    <lineage>
        <taxon>Bacteria</taxon>
        <taxon>Pseudomonadati</taxon>
        <taxon>Pseudomonadota</taxon>
        <taxon>Alphaproteobacteria</taxon>
        <taxon>Rhodobacterales</taxon>
        <taxon>Paracoccaceae</taxon>
        <taxon>Gemmobacter</taxon>
    </lineage>
</organism>
<feature type="transmembrane region" description="Helical" evidence="4">
    <location>
        <begin position="133"/>
        <end position="152"/>
    </location>
</feature>
<sequence length="399" mass="40501">MKSVSSFWLVIALWGAGLGAAAQFGKMSVIHDLSALRYPLAGPMALGLLVSIIGFPGLIFGTTAGIFVQGLGYRRVLVAALALGAVLSLVQAPMLPLPLMLGLRVIEGLSHLAIVVAAPVLIAQVAPVARQGLAMTLWSSFFGVTYAVMALLGRPLAEAMGPGALLLAHGAYMAGFALLLARLLPADPPRGGLNLSPEAVLRQHGTIYASPRIAAPAMGFVCYTITYVAVLTLLPPFAGPGLQALLATAMPLTSIAVSLTLGVWLLGRMSAVRVVVLGFAVAVLAAAVLGVVWGQAASMIAACLVIAAALGVVQGASFASIPQLNAAGADRAQAAGAVAQLGNLGTTTGTPLLSALILGFGSTGLAGFILGFSALGIALHLWQGWRRQTRSTAPPPACQ</sequence>
<evidence type="ECO:0000259" key="5">
    <source>
        <dbReference type="PROSITE" id="PS50850"/>
    </source>
</evidence>
<dbReference type="EMBL" id="FOCE01000002">
    <property type="protein sequence ID" value="SEM82200.1"/>
    <property type="molecule type" value="Genomic_DNA"/>
</dbReference>
<gene>
    <name evidence="6" type="ORF">SAMN04488103_102174</name>
</gene>
<dbReference type="Pfam" id="PF07690">
    <property type="entry name" value="MFS_1"/>
    <property type="match status" value="1"/>
</dbReference>
<evidence type="ECO:0000313" key="6">
    <source>
        <dbReference type="EMBL" id="SEM82200.1"/>
    </source>
</evidence>
<feature type="transmembrane region" description="Helical" evidence="4">
    <location>
        <begin position="274"/>
        <end position="293"/>
    </location>
</feature>
<dbReference type="RefSeq" id="WP_091297714.1">
    <property type="nucleotide sequence ID" value="NZ_FOCE01000002.1"/>
</dbReference>
<feature type="transmembrane region" description="Helical" evidence="4">
    <location>
        <begin position="75"/>
        <end position="96"/>
    </location>
</feature>
<evidence type="ECO:0000256" key="2">
    <source>
        <dbReference type="ARBA" id="ARBA00022989"/>
    </source>
</evidence>